<keyword evidence="3" id="KW-0520">NAD</keyword>
<dbReference type="GO" id="GO:0051287">
    <property type="term" value="F:NAD binding"/>
    <property type="evidence" value="ECO:0007669"/>
    <property type="project" value="InterPro"/>
</dbReference>
<dbReference type="InterPro" id="IPR006139">
    <property type="entry name" value="D-isomer_2_OHA_DH_cat_dom"/>
</dbReference>
<dbReference type="InterPro" id="IPR006140">
    <property type="entry name" value="D-isomer_DH_NAD-bd"/>
</dbReference>
<dbReference type="PANTHER" id="PTHR43333:SF1">
    <property type="entry name" value="D-ISOMER SPECIFIC 2-HYDROXYACID DEHYDROGENASE NAD-BINDING DOMAIN-CONTAINING PROTEIN"/>
    <property type="match status" value="1"/>
</dbReference>
<dbReference type="Pfam" id="PF02826">
    <property type="entry name" value="2-Hacid_dh_C"/>
    <property type="match status" value="1"/>
</dbReference>
<dbReference type="Pfam" id="PF00389">
    <property type="entry name" value="2-Hacid_dh"/>
    <property type="match status" value="1"/>
</dbReference>
<evidence type="ECO:0000256" key="3">
    <source>
        <dbReference type="ARBA" id="ARBA00023027"/>
    </source>
</evidence>
<comment type="caution">
    <text evidence="7">The sequence shown here is derived from an EMBL/GenBank/DDBJ whole genome shotgun (WGS) entry which is preliminary data.</text>
</comment>
<evidence type="ECO:0000259" key="5">
    <source>
        <dbReference type="Pfam" id="PF00389"/>
    </source>
</evidence>
<dbReference type="PANTHER" id="PTHR43333">
    <property type="entry name" value="2-HACID_DH_C DOMAIN-CONTAINING PROTEIN"/>
    <property type="match status" value="1"/>
</dbReference>
<evidence type="ECO:0000256" key="1">
    <source>
        <dbReference type="ARBA" id="ARBA00005854"/>
    </source>
</evidence>
<reference evidence="7 8" key="1">
    <citation type="submission" date="2018-01" db="EMBL/GenBank/DDBJ databases">
        <title>Draft genome sequence of Nonomuraea sp. KC333.</title>
        <authorList>
            <person name="Sahin N."/>
            <person name="Saygin H."/>
            <person name="Ay H."/>
        </authorList>
    </citation>
    <scope>NUCLEOTIDE SEQUENCE [LARGE SCALE GENOMIC DNA]</scope>
    <source>
        <strain evidence="7 8">KC333</strain>
    </source>
</reference>
<evidence type="ECO:0000313" key="7">
    <source>
        <dbReference type="EMBL" id="PZG22012.1"/>
    </source>
</evidence>
<dbReference type="GO" id="GO:0016616">
    <property type="term" value="F:oxidoreductase activity, acting on the CH-OH group of donors, NAD or NADP as acceptor"/>
    <property type="evidence" value="ECO:0007669"/>
    <property type="project" value="InterPro"/>
</dbReference>
<sequence>MSGPLTILVTGRYEEADKALLRRSAPGARVEFVELVELVELVHDLAGLVETADAIVGHVPDDLLAAARRLRWVHSPAAGVDTALSPGMLASDVVLTSATGNGAIPLAEHALLLMMMLNRDVPRWLRAQGDRRWDRFTHDELAGRSVGLFGLGGSGLDLARKAKACHMRVLGMRRRHCPSDPAVDEMFAPGDFHRFLGACDFVVVTAPLTAATKGVFGRAAFEAMRPTAFFVCVSRGGIADDEALLDALRRRRIAGAGLDAHGVEPLPPESPFWGLPNIIITPHNGATTKATARRGLDILADNLGRFCKGEPLRNIVDKAAGY</sequence>
<dbReference type="SUPFAM" id="SSF51735">
    <property type="entry name" value="NAD(P)-binding Rossmann-fold domains"/>
    <property type="match status" value="1"/>
</dbReference>
<evidence type="ECO:0000256" key="2">
    <source>
        <dbReference type="ARBA" id="ARBA00023002"/>
    </source>
</evidence>
<dbReference type="InterPro" id="IPR036291">
    <property type="entry name" value="NAD(P)-bd_dom_sf"/>
</dbReference>
<evidence type="ECO:0000256" key="4">
    <source>
        <dbReference type="RuleBase" id="RU003719"/>
    </source>
</evidence>
<feature type="domain" description="D-isomer specific 2-hydroxyacid dehydrogenase NAD-binding" evidence="6">
    <location>
        <begin position="112"/>
        <end position="285"/>
    </location>
</feature>
<comment type="similarity">
    <text evidence="1 4">Belongs to the D-isomer specific 2-hydroxyacid dehydrogenase family.</text>
</comment>
<dbReference type="OrthoDB" id="4324715at2"/>
<dbReference type="RefSeq" id="WP_111176595.1">
    <property type="nucleotide sequence ID" value="NZ_POUD01000012.1"/>
</dbReference>
<dbReference type="Gene3D" id="3.40.50.720">
    <property type="entry name" value="NAD(P)-binding Rossmann-like Domain"/>
    <property type="match status" value="2"/>
</dbReference>
<protein>
    <submittedName>
        <fullName evidence="7">D-2-hydroxyacid dehydrogenase</fullName>
    </submittedName>
</protein>
<organism evidence="7 8">
    <name type="scientific">Nonomuraea aridisoli</name>
    <dbReference type="NCBI Taxonomy" id="2070368"/>
    <lineage>
        <taxon>Bacteria</taxon>
        <taxon>Bacillati</taxon>
        <taxon>Actinomycetota</taxon>
        <taxon>Actinomycetes</taxon>
        <taxon>Streptosporangiales</taxon>
        <taxon>Streptosporangiaceae</taxon>
        <taxon>Nonomuraea</taxon>
    </lineage>
</organism>
<proteinExistence type="inferred from homology"/>
<dbReference type="Proteomes" id="UP000249304">
    <property type="component" value="Unassembled WGS sequence"/>
</dbReference>
<dbReference type="SUPFAM" id="SSF52283">
    <property type="entry name" value="Formate/glycerate dehydrogenase catalytic domain-like"/>
    <property type="match status" value="1"/>
</dbReference>
<gene>
    <name evidence="7" type="ORF">C1J01_05255</name>
</gene>
<feature type="domain" description="D-isomer specific 2-hydroxyacid dehydrogenase catalytic" evidence="5">
    <location>
        <begin position="8"/>
        <end position="316"/>
    </location>
</feature>
<dbReference type="EMBL" id="POUD01000012">
    <property type="protein sequence ID" value="PZG22012.1"/>
    <property type="molecule type" value="Genomic_DNA"/>
</dbReference>
<dbReference type="AlphaFoldDB" id="A0A2W2ECW6"/>
<keyword evidence="8" id="KW-1185">Reference proteome</keyword>
<evidence type="ECO:0000313" key="8">
    <source>
        <dbReference type="Proteomes" id="UP000249304"/>
    </source>
</evidence>
<accession>A0A2W2ECW6</accession>
<name>A0A2W2ECW6_9ACTN</name>
<keyword evidence="2 4" id="KW-0560">Oxidoreductase</keyword>
<dbReference type="CDD" id="cd05300">
    <property type="entry name" value="2-Hacid_dh_1"/>
    <property type="match status" value="1"/>
</dbReference>
<evidence type="ECO:0000259" key="6">
    <source>
        <dbReference type="Pfam" id="PF02826"/>
    </source>
</evidence>